<gene>
    <name evidence="7" type="ORF">PIIN_00485</name>
</gene>
<accession>G4U2M6</accession>
<keyword evidence="8" id="KW-1185">Reference proteome</keyword>
<dbReference type="SUPFAM" id="SSF51445">
    <property type="entry name" value="(Trans)glycosidases"/>
    <property type="match status" value="1"/>
</dbReference>
<evidence type="ECO:0000313" key="7">
    <source>
        <dbReference type="EMBL" id="CCA77838.1"/>
    </source>
</evidence>
<sequence>MIGRLLLFQPLFVTSVLSERIWDVWVTTWNRDYLFTSLKPAPIDFGTPGPIGDANIAVSSTFYQQMDGFGASLTDSSALVLSSLKAANSSGYWSLLYKLFDPREAESTAALSVLRIPMGASDFSASAYTFDDTWNDNTLSAFSMNSAPSYLWSTLADIKTVTPYLKLFILPWSAPAWMKTSGSLNGGQLKSGYEKTFAQYLFKCVQGMNGKGLRPYAVSLQNEPQNADSTYPTMLLPVSQAASVGQTLRTLLDSNGFTDIKIIGFEHNWDNAGTYPVQLMQQAPSAFAGSSFHCYAGSPRLQADFGRAYPLKEQWFTECTGTINTDWWRNIKWNMNNLSEPLLAQFLFVGSVGYGSRSILLWNLAGRANGDPKLPGTRSCSPGCRPVVSVDNNQWYLNEEFYVLAHSSRIVIPRERGGGFASRIGVSVTGNLASTLSVQAYRTPRANARDWLKYGIVVLNSNDSSSGWNPQPVSATIAFNGLQARYTFPVGVTTLWWYSPVQ</sequence>
<dbReference type="InParanoid" id="G4U2M6"/>
<dbReference type="PANTHER" id="PTHR11069">
    <property type="entry name" value="GLUCOSYLCERAMIDASE"/>
    <property type="match status" value="1"/>
</dbReference>
<dbReference type="GO" id="GO:0016020">
    <property type="term" value="C:membrane"/>
    <property type="evidence" value="ECO:0007669"/>
    <property type="project" value="GOC"/>
</dbReference>
<dbReference type="STRING" id="1109443.G4U2M6"/>
<dbReference type="Proteomes" id="UP000007148">
    <property type="component" value="Unassembled WGS sequence"/>
</dbReference>
<keyword evidence="2 5" id="KW-0732">Signal</keyword>
<dbReference type="Gene3D" id="2.60.40.1180">
    <property type="entry name" value="Golgi alpha-mannosidase II"/>
    <property type="match status" value="1"/>
</dbReference>
<evidence type="ECO:0000259" key="6">
    <source>
        <dbReference type="Pfam" id="PF02055"/>
    </source>
</evidence>
<organism evidence="7 8">
    <name type="scientific">Serendipita indica (strain DSM 11827)</name>
    <name type="common">Root endophyte fungus</name>
    <name type="synonym">Piriformospora indica</name>
    <dbReference type="NCBI Taxonomy" id="1109443"/>
    <lineage>
        <taxon>Eukaryota</taxon>
        <taxon>Fungi</taxon>
        <taxon>Dikarya</taxon>
        <taxon>Basidiomycota</taxon>
        <taxon>Agaricomycotina</taxon>
        <taxon>Agaricomycetes</taxon>
        <taxon>Sebacinales</taxon>
        <taxon>Serendipitaceae</taxon>
        <taxon>Serendipita</taxon>
    </lineage>
</organism>
<feature type="signal peptide" evidence="5">
    <location>
        <begin position="1"/>
        <end position="18"/>
    </location>
</feature>
<evidence type="ECO:0000256" key="3">
    <source>
        <dbReference type="ARBA" id="ARBA00022801"/>
    </source>
</evidence>
<evidence type="ECO:0000256" key="5">
    <source>
        <dbReference type="SAM" id="SignalP"/>
    </source>
</evidence>
<evidence type="ECO:0000256" key="2">
    <source>
        <dbReference type="ARBA" id="ARBA00022729"/>
    </source>
</evidence>
<comment type="caution">
    <text evidence="7">The sequence shown here is derived from an EMBL/GenBank/DDBJ whole genome shotgun (WGS) entry which is preliminary data.</text>
</comment>
<keyword evidence="4" id="KW-0326">Glycosidase</keyword>
<evidence type="ECO:0000256" key="1">
    <source>
        <dbReference type="ARBA" id="ARBA00005382"/>
    </source>
</evidence>
<proteinExistence type="inferred from homology"/>
<dbReference type="PANTHER" id="PTHR11069:SF23">
    <property type="entry name" value="LYSOSOMAL ACID GLUCOSYLCERAMIDASE"/>
    <property type="match status" value="1"/>
</dbReference>
<dbReference type="InterPro" id="IPR001139">
    <property type="entry name" value="Glyco_hydro_30"/>
</dbReference>
<dbReference type="EMBL" id="CAFZ01001876">
    <property type="protein sequence ID" value="CCA77838.1"/>
    <property type="molecule type" value="Genomic_DNA"/>
</dbReference>
<evidence type="ECO:0000313" key="8">
    <source>
        <dbReference type="Proteomes" id="UP000007148"/>
    </source>
</evidence>
<dbReference type="OMA" id="FGGIAWH"/>
<feature type="chain" id="PRO_5003469272" evidence="5">
    <location>
        <begin position="19"/>
        <end position="502"/>
    </location>
</feature>
<dbReference type="AlphaFoldDB" id="G4U2M6"/>
<dbReference type="eggNOG" id="KOG2566">
    <property type="taxonomic scope" value="Eukaryota"/>
</dbReference>
<dbReference type="GO" id="GO:0006680">
    <property type="term" value="P:glucosylceramide catabolic process"/>
    <property type="evidence" value="ECO:0007669"/>
    <property type="project" value="TreeGrafter"/>
</dbReference>
<protein>
    <submittedName>
        <fullName evidence="7">Related to beta-1,6-glucanase</fullName>
    </submittedName>
</protein>
<dbReference type="GO" id="GO:0004348">
    <property type="term" value="F:glucosylceramidase activity"/>
    <property type="evidence" value="ECO:0007669"/>
    <property type="project" value="InterPro"/>
</dbReference>
<keyword evidence="3 4" id="KW-0378">Hydrolase</keyword>
<reference evidence="7 8" key="1">
    <citation type="journal article" date="2011" name="PLoS Pathog.">
        <title>Endophytic Life Strategies Decoded by Genome and Transcriptome Analyses of the Mutualistic Root Symbiont Piriformospora indica.</title>
        <authorList>
            <person name="Zuccaro A."/>
            <person name="Lahrmann U."/>
            <person name="Guldener U."/>
            <person name="Langen G."/>
            <person name="Pfiffi S."/>
            <person name="Biedenkopf D."/>
            <person name="Wong P."/>
            <person name="Samans B."/>
            <person name="Grimm C."/>
            <person name="Basiewicz M."/>
            <person name="Murat C."/>
            <person name="Martin F."/>
            <person name="Kogel K.H."/>
        </authorList>
    </citation>
    <scope>NUCLEOTIDE SEQUENCE [LARGE SCALE GENOMIC DNA]</scope>
    <source>
        <strain evidence="7 8">DSM 11827</strain>
    </source>
</reference>
<dbReference type="OrthoDB" id="2160638at2759"/>
<dbReference type="InterPro" id="IPR017853">
    <property type="entry name" value="GH"/>
</dbReference>
<feature type="domain" description="Glycosyl hydrolase family 30 TIM-barrel" evidence="6">
    <location>
        <begin position="67"/>
        <end position="227"/>
    </location>
</feature>
<comment type="similarity">
    <text evidence="1 4">Belongs to the glycosyl hydrolase 30 family.</text>
</comment>
<evidence type="ECO:0000256" key="4">
    <source>
        <dbReference type="RuleBase" id="RU361188"/>
    </source>
</evidence>
<dbReference type="InterPro" id="IPR033453">
    <property type="entry name" value="Glyco_hydro_30_TIM-barrel"/>
</dbReference>
<dbReference type="InterPro" id="IPR013780">
    <property type="entry name" value="Glyco_hydro_b"/>
</dbReference>
<dbReference type="Gene3D" id="3.20.20.80">
    <property type="entry name" value="Glycosidases"/>
    <property type="match status" value="1"/>
</dbReference>
<name>G4U2M6_SERID</name>
<dbReference type="Pfam" id="PF02055">
    <property type="entry name" value="Glyco_hydro_30"/>
    <property type="match status" value="1"/>
</dbReference>
<dbReference type="HOGENOM" id="CLU_014379_2_0_1"/>